<evidence type="ECO:0000313" key="2">
    <source>
        <dbReference type="EMBL" id="PXX39673.1"/>
    </source>
</evidence>
<dbReference type="OrthoDB" id="9181485at2"/>
<dbReference type="RefSeq" id="WP_110257337.1">
    <property type="nucleotide sequence ID" value="NZ_QJKB01000010.1"/>
</dbReference>
<protein>
    <submittedName>
        <fullName evidence="2">PilZ domain-containing protein</fullName>
    </submittedName>
</protein>
<feature type="domain" description="PilZ" evidence="1">
    <location>
        <begin position="4"/>
        <end position="107"/>
    </location>
</feature>
<dbReference type="SUPFAM" id="SSF141371">
    <property type="entry name" value="PilZ domain-like"/>
    <property type="match status" value="1"/>
</dbReference>
<comment type="caution">
    <text evidence="2">The sequence shown here is derived from an EMBL/GenBank/DDBJ whole genome shotgun (WGS) entry which is preliminary data.</text>
</comment>
<gene>
    <name evidence="2" type="ORF">DFR42_11038</name>
</gene>
<keyword evidence="3" id="KW-1185">Reference proteome</keyword>
<evidence type="ECO:0000259" key="1">
    <source>
        <dbReference type="Pfam" id="PF07238"/>
    </source>
</evidence>
<organism evidence="2 3">
    <name type="scientific">Undibacterium pigrum</name>
    <dbReference type="NCBI Taxonomy" id="401470"/>
    <lineage>
        <taxon>Bacteria</taxon>
        <taxon>Pseudomonadati</taxon>
        <taxon>Pseudomonadota</taxon>
        <taxon>Betaproteobacteria</taxon>
        <taxon>Burkholderiales</taxon>
        <taxon>Oxalobacteraceae</taxon>
        <taxon>Undibacterium</taxon>
    </lineage>
</organism>
<name>A0A318IXH6_9BURK</name>
<dbReference type="Proteomes" id="UP000247792">
    <property type="component" value="Unassembled WGS sequence"/>
</dbReference>
<reference evidence="2 3" key="1">
    <citation type="submission" date="2018-05" db="EMBL/GenBank/DDBJ databases">
        <title>Genomic Encyclopedia of Type Strains, Phase IV (KMG-IV): sequencing the most valuable type-strain genomes for metagenomic binning, comparative biology and taxonomic classification.</title>
        <authorList>
            <person name="Goeker M."/>
        </authorList>
    </citation>
    <scope>NUCLEOTIDE SEQUENCE [LARGE SCALE GENOMIC DNA]</scope>
    <source>
        <strain evidence="2 3">DSM 19792</strain>
    </source>
</reference>
<dbReference type="GO" id="GO:0035438">
    <property type="term" value="F:cyclic-di-GMP binding"/>
    <property type="evidence" value="ECO:0007669"/>
    <property type="project" value="InterPro"/>
</dbReference>
<dbReference type="AlphaFoldDB" id="A0A318IXH6"/>
<dbReference type="InterPro" id="IPR009875">
    <property type="entry name" value="PilZ_domain"/>
</dbReference>
<sequence>MLELRRSPRVTVTWRAGVKLPDGRLVLAKIVNISAEGVLLHTAENMIPQRSYHMLIEIPGIFQEADIHKVSCKGMVRHAILSGEVYHVGIQLSEMSQLHAELVGAWISKTAHLA</sequence>
<dbReference type="Gene3D" id="2.40.10.220">
    <property type="entry name" value="predicted glycosyltransferase like domains"/>
    <property type="match status" value="1"/>
</dbReference>
<accession>A0A318IXH6</accession>
<dbReference type="EMBL" id="QJKB01000010">
    <property type="protein sequence ID" value="PXX39673.1"/>
    <property type="molecule type" value="Genomic_DNA"/>
</dbReference>
<evidence type="ECO:0000313" key="3">
    <source>
        <dbReference type="Proteomes" id="UP000247792"/>
    </source>
</evidence>
<dbReference type="Pfam" id="PF07238">
    <property type="entry name" value="PilZ"/>
    <property type="match status" value="1"/>
</dbReference>
<proteinExistence type="predicted"/>